<protein>
    <submittedName>
        <fullName evidence="2">Unannotated protein</fullName>
    </submittedName>
</protein>
<sequence length="218" mass="23428">MGERLISQTYCSAAPRIPNMRIKSVLLTALAVFATSLPVASAAPIYVFPVVGCKVTYAHSHHDYAATDILAKSGCKYVAPIGGTITEVATKDLWNSKKNLGDTRGGLSVTLVGDDGVRYYGSHFKKIETGIEPGVVVVAGQTLAYVGATGSARGTAPHVHFGISWPTPVESNVWWVRRGVLYPWSYLDAWKVGTDKSPFTAVEKLRKKLGDVPPAPKK</sequence>
<organism evidence="2">
    <name type="scientific">freshwater metagenome</name>
    <dbReference type="NCBI Taxonomy" id="449393"/>
    <lineage>
        <taxon>unclassified sequences</taxon>
        <taxon>metagenomes</taxon>
        <taxon>ecological metagenomes</taxon>
    </lineage>
</organism>
<name>A0A6J7UX40_9ZZZZ</name>
<evidence type="ECO:0000259" key="1">
    <source>
        <dbReference type="Pfam" id="PF01551"/>
    </source>
</evidence>
<dbReference type="CDD" id="cd12797">
    <property type="entry name" value="M23_peptidase"/>
    <property type="match status" value="1"/>
</dbReference>
<evidence type="ECO:0000313" key="2">
    <source>
        <dbReference type="EMBL" id="CAB5070571.1"/>
    </source>
</evidence>
<proteinExistence type="predicted"/>
<dbReference type="InterPro" id="IPR011055">
    <property type="entry name" value="Dup_hybrid_motif"/>
</dbReference>
<feature type="domain" description="M23ase beta-sheet core" evidence="1">
    <location>
        <begin position="66"/>
        <end position="164"/>
    </location>
</feature>
<dbReference type="InterPro" id="IPR016047">
    <property type="entry name" value="M23ase_b-sheet_dom"/>
</dbReference>
<dbReference type="AlphaFoldDB" id="A0A6J7UX40"/>
<dbReference type="EMBL" id="CAFBQZ010000011">
    <property type="protein sequence ID" value="CAB5070571.1"/>
    <property type="molecule type" value="Genomic_DNA"/>
</dbReference>
<dbReference type="Pfam" id="PF01551">
    <property type="entry name" value="Peptidase_M23"/>
    <property type="match status" value="1"/>
</dbReference>
<dbReference type="SUPFAM" id="SSF51261">
    <property type="entry name" value="Duplicated hybrid motif"/>
    <property type="match status" value="1"/>
</dbReference>
<gene>
    <name evidence="2" type="ORF">UFOPK4372_00289</name>
</gene>
<dbReference type="Gene3D" id="2.70.70.10">
    <property type="entry name" value="Glucose Permease (Domain IIA)"/>
    <property type="match status" value="1"/>
</dbReference>
<accession>A0A6J7UX40</accession>
<reference evidence="2" key="1">
    <citation type="submission" date="2020-05" db="EMBL/GenBank/DDBJ databases">
        <authorList>
            <person name="Chiriac C."/>
            <person name="Salcher M."/>
            <person name="Ghai R."/>
            <person name="Kavagutti S V."/>
        </authorList>
    </citation>
    <scope>NUCLEOTIDE SEQUENCE</scope>
</reference>